<accession>A0A399NQD3</accession>
<protein>
    <submittedName>
        <fullName evidence="1">DUF3046 domain-containing protein</fullName>
    </submittedName>
</protein>
<dbReference type="EMBL" id="QWEC01000240">
    <property type="protein sequence ID" value="RII96071.1"/>
    <property type="molecule type" value="Genomic_DNA"/>
</dbReference>
<organism evidence="1 2">
    <name type="scientific">Clavibacter michiganensis</name>
    <dbReference type="NCBI Taxonomy" id="28447"/>
    <lineage>
        <taxon>Bacteria</taxon>
        <taxon>Bacillati</taxon>
        <taxon>Actinomycetota</taxon>
        <taxon>Actinomycetes</taxon>
        <taxon>Micrococcales</taxon>
        <taxon>Microbacteriaceae</taxon>
        <taxon>Clavibacter</taxon>
    </lineage>
</organism>
<proteinExistence type="predicted"/>
<dbReference type="Proteomes" id="UP000266298">
    <property type="component" value="Unassembled WGS sequence"/>
</dbReference>
<evidence type="ECO:0000313" key="2">
    <source>
        <dbReference type="Proteomes" id="UP000266298"/>
    </source>
</evidence>
<reference evidence="1 2" key="1">
    <citation type="submission" date="2018-08" db="EMBL/GenBank/DDBJ databases">
        <title>Genome Sequence of Clavibacter michiganensis Subspecies type strains, and the Atypical Peach-Colored Strains Isolated from Tomato.</title>
        <authorList>
            <person name="Osdaghi E."/>
            <person name="Portier P."/>
            <person name="Briand M."/>
            <person name="Jacques M.-A."/>
        </authorList>
    </citation>
    <scope>NUCLEOTIDE SEQUENCE [LARGE SCALE GENOMIC DNA]</scope>
    <source>
        <strain evidence="1 2">CFBP 7493</strain>
    </source>
</reference>
<comment type="caution">
    <text evidence="1">The sequence shown here is derived from an EMBL/GenBank/DDBJ whole genome shotgun (WGS) entry which is preliminary data.</text>
</comment>
<dbReference type="AlphaFoldDB" id="A0A399NQD3"/>
<gene>
    <name evidence="1" type="ORF">DZF96_12790</name>
</gene>
<evidence type="ECO:0000313" key="1">
    <source>
        <dbReference type="EMBL" id="RII96071.1"/>
    </source>
</evidence>
<feature type="non-terminal residue" evidence="1">
    <location>
        <position position="1"/>
    </location>
</feature>
<name>A0A399NQD3_9MICO</name>
<sequence length="27" mass="3032">EVWLALCRAQEVPRARWNGAGVPEPRA</sequence>